<dbReference type="Gene3D" id="2.30.30.40">
    <property type="entry name" value="SH3 Domains"/>
    <property type="match status" value="2"/>
</dbReference>
<sequence length="190" mass="20984">MIMGKKITLFAVLFVFLASPAAYAQGQGAATTATEPSESGLALDNEGAGGSSSGLPIPRFVSLADPETFVRTGPALRYPIKWTYKRQYMPVEVIQEYDTWRKIRDIDGDTGWIYHSLLSGNRSVVVKGEANLAVRKEPQPESKIIAYLEPQVVAAVVACHGAWCEVESQGYDGWAERKFLWGIYDTEDFD</sequence>
<comment type="caution">
    <text evidence="2">The sequence shown here is derived from an EMBL/GenBank/DDBJ whole genome shotgun (WGS) entry which is preliminary data.</text>
</comment>
<name>A0A2W5MSV8_9BACT</name>
<dbReference type="Proteomes" id="UP000249417">
    <property type="component" value="Unassembled WGS sequence"/>
</dbReference>
<feature type="signal peptide" evidence="1">
    <location>
        <begin position="1"/>
        <end position="24"/>
    </location>
</feature>
<evidence type="ECO:0000256" key="1">
    <source>
        <dbReference type="SAM" id="SignalP"/>
    </source>
</evidence>
<accession>A0A2W5MSV8</accession>
<reference evidence="2 3" key="1">
    <citation type="submission" date="2017-08" db="EMBL/GenBank/DDBJ databases">
        <title>Infants hospitalized years apart are colonized by the same room-sourced microbial strains.</title>
        <authorList>
            <person name="Brooks B."/>
            <person name="Olm M.R."/>
            <person name="Firek B.A."/>
            <person name="Baker R."/>
            <person name="Thomas B.C."/>
            <person name="Morowitz M.J."/>
            <person name="Banfield J.F."/>
        </authorList>
    </citation>
    <scope>NUCLEOTIDE SEQUENCE [LARGE SCALE GENOMIC DNA]</scope>
    <source>
        <strain evidence="2">S2_005_002_R2_29</strain>
    </source>
</reference>
<proteinExistence type="predicted"/>
<evidence type="ECO:0000313" key="3">
    <source>
        <dbReference type="Proteomes" id="UP000249417"/>
    </source>
</evidence>
<evidence type="ECO:0008006" key="4">
    <source>
        <dbReference type="Google" id="ProtNLM"/>
    </source>
</evidence>
<dbReference type="Pfam" id="PF06347">
    <property type="entry name" value="SH3_4"/>
    <property type="match status" value="2"/>
</dbReference>
<dbReference type="EMBL" id="QFQB01000148">
    <property type="protein sequence ID" value="PZQ43528.1"/>
    <property type="molecule type" value="Genomic_DNA"/>
</dbReference>
<feature type="chain" id="PRO_5015986715" description="Bacterial SH3 domain protein" evidence="1">
    <location>
        <begin position="25"/>
        <end position="190"/>
    </location>
</feature>
<evidence type="ECO:0000313" key="2">
    <source>
        <dbReference type="EMBL" id="PZQ43528.1"/>
    </source>
</evidence>
<gene>
    <name evidence="2" type="ORF">DI551_11985</name>
</gene>
<dbReference type="AlphaFoldDB" id="A0A2W5MSV8"/>
<protein>
    <recommendedName>
        <fullName evidence="4">Bacterial SH3 domain protein</fullName>
    </recommendedName>
</protein>
<dbReference type="InterPro" id="IPR010466">
    <property type="entry name" value="DUF1058"/>
</dbReference>
<organism evidence="2 3">
    <name type="scientific">Micavibrio aeruginosavorus</name>
    <dbReference type="NCBI Taxonomy" id="349221"/>
    <lineage>
        <taxon>Bacteria</taxon>
        <taxon>Pseudomonadati</taxon>
        <taxon>Bdellovibrionota</taxon>
        <taxon>Bdellovibrionia</taxon>
        <taxon>Bdellovibrionales</taxon>
        <taxon>Pseudobdellovibrionaceae</taxon>
        <taxon>Micavibrio</taxon>
    </lineage>
</organism>
<keyword evidence="1" id="KW-0732">Signal</keyword>